<dbReference type="Pfam" id="PF16787">
    <property type="entry name" value="NDC10_II"/>
    <property type="match status" value="1"/>
</dbReference>
<reference evidence="2" key="1">
    <citation type="submission" date="2022-11" db="EMBL/GenBank/DDBJ databases">
        <authorList>
            <person name="Morgan W.R."/>
            <person name="Tartar A."/>
        </authorList>
    </citation>
    <scope>NUCLEOTIDE SEQUENCE</scope>
    <source>
        <strain evidence="2">ARSEF 373</strain>
    </source>
</reference>
<gene>
    <name evidence="2" type="ORF">N0F65_009204</name>
</gene>
<name>A0AAV2YPX0_9STRA</name>
<protein>
    <recommendedName>
        <fullName evidence="1">Ndc10 domain-containing protein</fullName>
    </recommendedName>
</protein>
<dbReference type="InterPro" id="IPR031872">
    <property type="entry name" value="NDC10_II"/>
</dbReference>
<dbReference type="InterPro" id="IPR038279">
    <property type="entry name" value="Ndc10_dom2_sf"/>
</dbReference>
<proteinExistence type="predicted"/>
<dbReference type="EMBL" id="DAKRPA010000189">
    <property type="protein sequence ID" value="DAZ95808.1"/>
    <property type="molecule type" value="Genomic_DNA"/>
</dbReference>
<keyword evidence="3" id="KW-1185">Reference proteome</keyword>
<comment type="caution">
    <text evidence="2">The sequence shown here is derived from an EMBL/GenBank/DDBJ whole genome shotgun (WGS) entry which is preliminary data.</text>
</comment>
<organism evidence="2 3">
    <name type="scientific">Lagenidium giganteum</name>
    <dbReference type="NCBI Taxonomy" id="4803"/>
    <lineage>
        <taxon>Eukaryota</taxon>
        <taxon>Sar</taxon>
        <taxon>Stramenopiles</taxon>
        <taxon>Oomycota</taxon>
        <taxon>Peronosporomycetes</taxon>
        <taxon>Pythiales</taxon>
        <taxon>Pythiaceae</taxon>
    </lineage>
</organism>
<evidence type="ECO:0000313" key="3">
    <source>
        <dbReference type="Proteomes" id="UP001146120"/>
    </source>
</evidence>
<sequence>HDAPLTAVALYDQKEITLGGRRDPPMRRKFMCVALRLISISMATTGTRSCGYSTSQELKMIADFYLNSNNSEGLRDRMAHLLCHSCLLRGESARNLELADMFSVMLEKEGYSECRALVFIMNQGKTNKFARLEFGSCIRHNDVSVRSVEPVPNFLVPSEWYTIKLLRGKADRFRPISYTTHYKATVKAFDALKLPTKAKTRGSALQMADLAGASESQIRRLGLWNASTMVGCYLTSLPREVEPLTTLQQMVFPFLDSMLAQYKNESQPNLATGAFLTLLQILRIVVLQVSVCLMKAYPHHRLWRQALFQTPEYMEFKGSLLNAMSTSQPPTAMTI</sequence>
<dbReference type="GO" id="GO:0003677">
    <property type="term" value="F:DNA binding"/>
    <property type="evidence" value="ECO:0007669"/>
    <property type="project" value="InterPro"/>
</dbReference>
<evidence type="ECO:0000259" key="1">
    <source>
        <dbReference type="Pfam" id="PF16787"/>
    </source>
</evidence>
<dbReference type="AlphaFoldDB" id="A0AAV2YPX0"/>
<evidence type="ECO:0000313" key="2">
    <source>
        <dbReference type="EMBL" id="DAZ95808.1"/>
    </source>
</evidence>
<accession>A0AAV2YPX0</accession>
<dbReference type="Proteomes" id="UP001146120">
    <property type="component" value="Unassembled WGS sequence"/>
</dbReference>
<dbReference type="Gene3D" id="1.10.443.20">
    <property type="entry name" value="Centromere DNA-binding protein complex CBF3 subunit, domain 2"/>
    <property type="match status" value="2"/>
</dbReference>
<feature type="non-terminal residue" evidence="2">
    <location>
        <position position="1"/>
    </location>
</feature>
<reference evidence="2" key="2">
    <citation type="journal article" date="2023" name="Microbiol Resour">
        <title>Decontamination and Annotation of the Draft Genome Sequence of the Oomycete Lagenidium giganteum ARSEF 373.</title>
        <authorList>
            <person name="Morgan W.R."/>
            <person name="Tartar A."/>
        </authorList>
    </citation>
    <scope>NUCLEOTIDE SEQUENCE</scope>
    <source>
        <strain evidence="2">ARSEF 373</strain>
    </source>
</reference>
<feature type="domain" description="Ndc10" evidence="1">
    <location>
        <begin position="239"/>
        <end position="313"/>
    </location>
</feature>